<evidence type="ECO:0000259" key="1">
    <source>
        <dbReference type="Pfam" id="PF06985"/>
    </source>
</evidence>
<dbReference type="Pfam" id="PF26639">
    <property type="entry name" value="Het-6_barrel"/>
    <property type="match status" value="1"/>
</dbReference>
<reference evidence="2 3" key="1">
    <citation type="submission" date="2016-04" db="EMBL/GenBank/DDBJ databases">
        <title>A degradative enzymes factory behind the ericoid mycorrhizal symbiosis.</title>
        <authorList>
            <consortium name="DOE Joint Genome Institute"/>
            <person name="Martino E."/>
            <person name="Morin E."/>
            <person name="Grelet G."/>
            <person name="Kuo A."/>
            <person name="Kohler A."/>
            <person name="Daghino S."/>
            <person name="Barry K."/>
            <person name="Choi C."/>
            <person name="Cichocki N."/>
            <person name="Clum A."/>
            <person name="Copeland A."/>
            <person name="Hainaut M."/>
            <person name="Haridas S."/>
            <person name="Labutti K."/>
            <person name="Lindquist E."/>
            <person name="Lipzen A."/>
            <person name="Khouja H.-R."/>
            <person name="Murat C."/>
            <person name="Ohm R."/>
            <person name="Olson A."/>
            <person name="Spatafora J."/>
            <person name="Veneault-Fourrey C."/>
            <person name="Henrissat B."/>
            <person name="Grigoriev I."/>
            <person name="Martin F."/>
            <person name="Perotto S."/>
        </authorList>
    </citation>
    <scope>NUCLEOTIDE SEQUENCE [LARGE SCALE GENOMIC DNA]</scope>
    <source>
        <strain evidence="2 3">F</strain>
    </source>
</reference>
<dbReference type="PANTHER" id="PTHR24148:SF64">
    <property type="entry name" value="HETEROKARYON INCOMPATIBILITY DOMAIN-CONTAINING PROTEIN"/>
    <property type="match status" value="1"/>
</dbReference>
<dbReference type="OrthoDB" id="3553147at2759"/>
<feature type="domain" description="Heterokaryon incompatibility" evidence="1">
    <location>
        <begin position="135"/>
        <end position="284"/>
    </location>
</feature>
<accession>A0A2J6RWC4</accession>
<evidence type="ECO:0000313" key="2">
    <source>
        <dbReference type="EMBL" id="PMD42821.1"/>
    </source>
</evidence>
<proteinExistence type="predicted"/>
<dbReference type="Proteomes" id="UP000235786">
    <property type="component" value="Unassembled WGS sequence"/>
</dbReference>
<protein>
    <submittedName>
        <fullName evidence="2">HET-domain-containing protein</fullName>
    </submittedName>
</protein>
<gene>
    <name evidence="2" type="ORF">L207DRAFT_632539</name>
</gene>
<keyword evidence="3" id="KW-1185">Reference proteome</keyword>
<dbReference type="AlphaFoldDB" id="A0A2J6RWC4"/>
<dbReference type="InterPro" id="IPR052895">
    <property type="entry name" value="HetReg/Transcr_Mod"/>
</dbReference>
<organism evidence="2 3">
    <name type="scientific">Hyaloscypha variabilis (strain UAMH 11265 / GT02V1 / F)</name>
    <name type="common">Meliniomyces variabilis</name>
    <dbReference type="NCBI Taxonomy" id="1149755"/>
    <lineage>
        <taxon>Eukaryota</taxon>
        <taxon>Fungi</taxon>
        <taxon>Dikarya</taxon>
        <taxon>Ascomycota</taxon>
        <taxon>Pezizomycotina</taxon>
        <taxon>Leotiomycetes</taxon>
        <taxon>Helotiales</taxon>
        <taxon>Hyaloscyphaceae</taxon>
        <taxon>Hyaloscypha</taxon>
        <taxon>Hyaloscypha variabilis</taxon>
    </lineage>
</organism>
<dbReference type="Pfam" id="PF06985">
    <property type="entry name" value="HET"/>
    <property type="match status" value="1"/>
</dbReference>
<sequence>MESLQDTFSLTPEPDNALFSTQLESLMRHDFFGDVPVSVVGAAQQDSIISNQEVTTLARKSGISIPSSEAVDSLDDLAAMMKQEFFPEPDPELTGSFYRPLKGEDEIRLLCLEPGKFGGLKGKLVHVHLADNPTYEALSYAWGPAFMSHEITFPQGILRITESLSSGLMHLRRGKKERLLWIDQLCINQEDKMEKTQQIMLMRQIYSSAGRVLVWLGADEGNGSIALGLLKQIGKLETNTLQSRSVSAPWMAANGFPPSGDGAWFALLNFWRRLWFRRAWVVQEFILAEDALMICGKTQLGWQEFISGHEKMMQYSLLDLGTIDAWNIQEERSEAWSGSMSLTVMLEIKNMTRFGPSIANVIRSYSERDETGLEELQISSWGKWPLLKEVVMKLREVPEATKPITQWLSQSIERITPHEDKIRLPLCHLLLLFSKSEATNARDRLFAFLGLALDGHEIALRPNYDDYIESVFLRYANYFVRSGNGIQVLHLSSGLSNRNVYIPTWVPDWTQTELLESRQLNNIASTRVIYKAAADTTPNIRCTNNEREIVLSAVHVGIISRTAVSTPGIPSDDSWYFRLQHFFEEADTFILKRGSYVTGEPLFDVQWKTLIGNSSTDNGFGPPGEYGQQYLVCKNIIENLKPEGPFPRWEDMNGYLKRLFTFMPFYKLCETETGYVGIVPLQAEVGDSVYVPVGGTLPFVLRPNEEIQNKFLVVGGCYVHGVMKGELVGSETWKEEDIILQ</sequence>
<dbReference type="PANTHER" id="PTHR24148">
    <property type="entry name" value="ANKYRIN REPEAT DOMAIN-CONTAINING PROTEIN 39 HOMOLOG-RELATED"/>
    <property type="match status" value="1"/>
</dbReference>
<dbReference type="InterPro" id="IPR010730">
    <property type="entry name" value="HET"/>
</dbReference>
<dbReference type="EMBL" id="KZ613943">
    <property type="protein sequence ID" value="PMD42821.1"/>
    <property type="molecule type" value="Genomic_DNA"/>
</dbReference>
<evidence type="ECO:0000313" key="3">
    <source>
        <dbReference type="Proteomes" id="UP000235786"/>
    </source>
</evidence>
<name>A0A2J6RWC4_HYAVF</name>